<keyword evidence="2 9" id="KW-0004">4Fe-4S</keyword>
<dbReference type="AlphaFoldDB" id="A0A0C3NW57"/>
<dbReference type="InterPro" id="IPR007238">
    <property type="entry name" value="DNA_primase_lsu_euk/arc"/>
</dbReference>
<dbReference type="GO" id="GO:0046872">
    <property type="term" value="F:metal ion binding"/>
    <property type="evidence" value="ECO:0007669"/>
    <property type="project" value="UniProtKB-UniRule"/>
</dbReference>
<evidence type="ECO:0000256" key="10">
    <source>
        <dbReference type="PIRSR" id="PIRSR009449-1"/>
    </source>
</evidence>
<dbReference type="Proteomes" id="UP000053257">
    <property type="component" value="Unassembled WGS sequence"/>
</dbReference>
<dbReference type="GO" id="GO:0051539">
    <property type="term" value="F:4 iron, 4 sulfur cluster binding"/>
    <property type="evidence" value="ECO:0007669"/>
    <property type="project" value="UniProtKB-UniRule"/>
</dbReference>
<feature type="binding site" evidence="10">
    <location>
        <position position="408"/>
    </location>
    <ligand>
        <name>[4Fe-4S] cluster</name>
        <dbReference type="ChEBI" id="CHEBI:49883"/>
    </ligand>
</feature>
<keyword evidence="6 9" id="KW-0408">Iron</keyword>
<reference evidence="13 14" key="1">
    <citation type="journal article" date="2014" name="PLoS Genet.">
        <title>Analysis of the Phlebiopsis gigantea genome, transcriptome and secretome provides insight into its pioneer colonization strategies of wood.</title>
        <authorList>
            <person name="Hori C."/>
            <person name="Ishida T."/>
            <person name="Igarashi K."/>
            <person name="Samejima M."/>
            <person name="Suzuki H."/>
            <person name="Master E."/>
            <person name="Ferreira P."/>
            <person name="Ruiz-Duenas F.J."/>
            <person name="Held B."/>
            <person name="Canessa P."/>
            <person name="Larrondo L.F."/>
            <person name="Schmoll M."/>
            <person name="Druzhinina I.S."/>
            <person name="Kubicek C.P."/>
            <person name="Gaskell J.A."/>
            <person name="Kersten P."/>
            <person name="St John F."/>
            <person name="Glasner J."/>
            <person name="Sabat G."/>
            <person name="Splinter BonDurant S."/>
            <person name="Syed K."/>
            <person name="Yadav J."/>
            <person name="Mgbeahuruike A.C."/>
            <person name="Kovalchuk A."/>
            <person name="Asiegbu F.O."/>
            <person name="Lackner G."/>
            <person name="Hoffmeister D."/>
            <person name="Rencoret J."/>
            <person name="Gutierrez A."/>
            <person name="Sun H."/>
            <person name="Lindquist E."/>
            <person name="Barry K."/>
            <person name="Riley R."/>
            <person name="Grigoriev I.V."/>
            <person name="Henrissat B."/>
            <person name="Kues U."/>
            <person name="Berka R.M."/>
            <person name="Martinez A.T."/>
            <person name="Covert S.F."/>
            <person name="Blanchette R.A."/>
            <person name="Cullen D."/>
        </authorList>
    </citation>
    <scope>NUCLEOTIDE SEQUENCE [LARGE SCALE GENOMIC DNA]</scope>
    <source>
        <strain evidence="13 14">11061_1 CR5-6</strain>
    </source>
</reference>
<evidence type="ECO:0000256" key="5">
    <source>
        <dbReference type="ARBA" id="ARBA00022723"/>
    </source>
</evidence>
<evidence type="ECO:0000313" key="14">
    <source>
        <dbReference type="Proteomes" id="UP000053257"/>
    </source>
</evidence>
<sequence length="521" mass="60543">MQSARDRKIATKKFLSVIPRDAEYPFRLNFYDIPPLYHVTIEEFETCALERLRVLAEIESSFARNRPWEDMKKFVTEQCKKHYPLDSSTAKFVDIRTQRKRDHIGHYVLRLAFCRSEDLRRRFVKAETTLFKIRFDMDDSSERQDFLDSLHGPTNKANDKQSGNEMDDGNKRGQNKIEETGWEEITKDEFDEFEEELRAAYESTLSPRDPPLREPWRMKHYKVKWMRVPDLVEKRRVFLHKGKAYVPETELSSIIFQQFQDNLEKSLLLTLKHLPRLDEDTRIIPLLNNLSQGFLAGVPSEWCSATSSANGDEITADMIDGMAKQHFPMCMRHLHESLRKDKHLKHFGRLQYGLFLKVLGLSIEEALAFWRRSFSLIQDDKFNKEYKYNIRHTFGLEGKRANYPAKSCQQILTADQPGPQDSHGCPYRHFSIDNLQTGLLSMYSNQGLSSAHLPEIVSIVKAGHYHVACTRVFEITHAAQGVKKNDGVGEGESVTHPNQYAARSLELEKMMKKEEEDVSMG</sequence>
<dbReference type="GO" id="GO:0003677">
    <property type="term" value="F:DNA binding"/>
    <property type="evidence" value="ECO:0007669"/>
    <property type="project" value="UniProtKB-UniRule"/>
</dbReference>
<dbReference type="GO" id="GO:0006269">
    <property type="term" value="P:DNA replication, synthesis of primer"/>
    <property type="evidence" value="ECO:0007669"/>
    <property type="project" value="UniProtKB-KW"/>
</dbReference>
<comment type="cofactor">
    <cofactor evidence="9">
        <name>[4Fe-4S] cluster</name>
        <dbReference type="ChEBI" id="CHEBI:49883"/>
    </cofactor>
    <text evidence="9">Binds 1 [4Fe-4S] cluster.</text>
</comment>
<dbReference type="Pfam" id="PF04104">
    <property type="entry name" value="DNA_primase_lrg"/>
    <property type="match status" value="1"/>
</dbReference>
<keyword evidence="8 9" id="KW-0238">DNA-binding</keyword>
<dbReference type="GO" id="GO:0006270">
    <property type="term" value="P:DNA replication initiation"/>
    <property type="evidence" value="ECO:0007669"/>
    <property type="project" value="TreeGrafter"/>
</dbReference>
<keyword evidence="3 9" id="KW-0639">Primosome</keyword>
<keyword evidence="5 9" id="KW-0479">Metal-binding</keyword>
<protein>
    <recommendedName>
        <fullName evidence="9">DNA primase large subunit</fullName>
    </recommendedName>
</protein>
<dbReference type="HOGENOM" id="CLU_026253_1_0_1"/>
<dbReference type="GO" id="GO:0005658">
    <property type="term" value="C:alpha DNA polymerase:primase complex"/>
    <property type="evidence" value="ECO:0007669"/>
    <property type="project" value="TreeGrafter"/>
</dbReference>
<dbReference type="PIRSF" id="PIRSF009449">
    <property type="entry name" value="DNA_primase_large_subunit"/>
    <property type="match status" value="1"/>
</dbReference>
<dbReference type="OrthoDB" id="421393at2759"/>
<feature type="binding site" evidence="10">
    <location>
        <position position="425"/>
    </location>
    <ligand>
        <name>[4Fe-4S] cluster</name>
        <dbReference type="ChEBI" id="CHEBI:49883"/>
    </ligand>
</feature>
<dbReference type="Gene3D" id="1.20.930.80">
    <property type="match status" value="1"/>
</dbReference>
<evidence type="ECO:0000259" key="12">
    <source>
        <dbReference type="Pfam" id="PF04104"/>
    </source>
</evidence>
<evidence type="ECO:0000256" key="9">
    <source>
        <dbReference type="PIRNR" id="PIRNR009449"/>
    </source>
</evidence>
<dbReference type="PANTHER" id="PTHR10537:SF3">
    <property type="entry name" value="DNA PRIMASE LARGE SUBUNIT"/>
    <property type="match status" value="1"/>
</dbReference>
<dbReference type="Pfam" id="PF26466">
    <property type="entry name" value="DNA_primase_lrg_N"/>
    <property type="match status" value="1"/>
</dbReference>
<keyword evidence="4 9" id="KW-0235">DNA replication</keyword>
<name>A0A0C3NW57_PHLG1</name>
<dbReference type="EMBL" id="KN840464">
    <property type="protein sequence ID" value="KIP09629.1"/>
    <property type="molecule type" value="Genomic_DNA"/>
</dbReference>
<evidence type="ECO:0000256" key="4">
    <source>
        <dbReference type="ARBA" id="ARBA00022705"/>
    </source>
</evidence>
<evidence type="ECO:0000256" key="11">
    <source>
        <dbReference type="SAM" id="MobiDB-lite"/>
    </source>
</evidence>
<accession>A0A0C3NW57</accession>
<evidence type="ECO:0000256" key="8">
    <source>
        <dbReference type="ARBA" id="ARBA00023125"/>
    </source>
</evidence>
<feature type="binding site" evidence="10">
    <location>
        <position position="469"/>
    </location>
    <ligand>
        <name>[4Fe-4S] cluster</name>
        <dbReference type="ChEBI" id="CHEBI:49883"/>
    </ligand>
</feature>
<evidence type="ECO:0000256" key="2">
    <source>
        <dbReference type="ARBA" id="ARBA00022485"/>
    </source>
</evidence>
<proteinExistence type="inferred from homology"/>
<gene>
    <name evidence="13" type="ORF">PHLGIDRAFT_126211</name>
</gene>
<dbReference type="CDD" id="cd07322">
    <property type="entry name" value="PriL_PriS_Eukaryotic"/>
    <property type="match status" value="1"/>
</dbReference>
<feature type="region of interest" description="Disordered" evidence="11">
    <location>
        <begin position="145"/>
        <end position="180"/>
    </location>
</feature>
<evidence type="ECO:0000256" key="3">
    <source>
        <dbReference type="ARBA" id="ARBA00022515"/>
    </source>
</evidence>
<organism evidence="13 14">
    <name type="scientific">Phlebiopsis gigantea (strain 11061_1 CR5-6)</name>
    <name type="common">White-rot fungus</name>
    <name type="synonym">Peniophora gigantea</name>
    <dbReference type="NCBI Taxonomy" id="745531"/>
    <lineage>
        <taxon>Eukaryota</taxon>
        <taxon>Fungi</taxon>
        <taxon>Dikarya</taxon>
        <taxon>Basidiomycota</taxon>
        <taxon>Agaricomycotina</taxon>
        <taxon>Agaricomycetes</taxon>
        <taxon>Polyporales</taxon>
        <taxon>Phanerochaetaceae</taxon>
        <taxon>Phlebiopsis</taxon>
    </lineage>
</organism>
<feature type="compositionally biased region" description="Basic and acidic residues" evidence="11">
    <location>
        <begin position="168"/>
        <end position="180"/>
    </location>
</feature>
<evidence type="ECO:0000256" key="6">
    <source>
        <dbReference type="ARBA" id="ARBA00023004"/>
    </source>
</evidence>
<evidence type="ECO:0000256" key="7">
    <source>
        <dbReference type="ARBA" id="ARBA00023014"/>
    </source>
</evidence>
<evidence type="ECO:0000313" key="13">
    <source>
        <dbReference type="EMBL" id="KIP09629.1"/>
    </source>
</evidence>
<dbReference type="InterPro" id="IPR016558">
    <property type="entry name" value="DNA_primase_lsu_euk"/>
</dbReference>
<comment type="similarity">
    <text evidence="1 9">Belongs to the eukaryotic-type primase large subunit family.</text>
</comment>
<keyword evidence="14" id="KW-1185">Reference proteome</keyword>
<comment type="function">
    <text evidence="9">DNA primase is the polymerase that synthesizes small RNA primers for the Okazaki fragments made during discontinuous DNA replication.</text>
</comment>
<dbReference type="InterPro" id="IPR058560">
    <property type="entry name" value="DNA_primase_C"/>
</dbReference>
<keyword evidence="7 9" id="KW-0411">Iron-sulfur</keyword>
<evidence type="ECO:0000256" key="1">
    <source>
        <dbReference type="ARBA" id="ARBA00010564"/>
    </source>
</evidence>
<dbReference type="STRING" id="745531.A0A0C3NW57"/>
<feature type="binding site" evidence="10">
    <location>
        <position position="330"/>
    </location>
    <ligand>
        <name>[4Fe-4S] cluster</name>
        <dbReference type="ChEBI" id="CHEBI:49883"/>
    </ligand>
</feature>
<dbReference type="PANTHER" id="PTHR10537">
    <property type="entry name" value="DNA PRIMASE LARGE SUBUNIT"/>
    <property type="match status" value="1"/>
</dbReference>
<feature type="domain" description="DNA primase large subunit C-terminal" evidence="12">
    <location>
        <begin position="322"/>
        <end position="500"/>
    </location>
</feature>